<dbReference type="FunFam" id="2.30.29.30:FF:000003">
    <property type="entry name" value="Radixin isoform 1"/>
    <property type="match status" value="1"/>
</dbReference>
<dbReference type="InterPro" id="IPR011259">
    <property type="entry name" value="ERM_C_dom"/>
</dbReference>
<dbReference type="FunFam" id="1.20.5.450:FF:000001">
    <property type="entry name" value="radixin isoform X2"/>
    <property type="match status" value="1"/>
</dbReference>
<evidence type="ECO:0000256" key="4">
    <source>
        <dbReference type="PIRSR" id="PIRSR002305-1"/>
    </source>
</evidence>
<dbReference type="Gene3D" id="6.10.360.10">
    <property type="match status" value="1"/>
</dbReference>
<feature type="region of interest" description="Disordered" evidence="5">
    <location>
        <begin position="314"/>
        <end position="334"/>
    </location>
</feature>
<dbReference type="SMART" id="SM00295">
    <property type="entry name" value="B41"/>
    <property type="match status" value="1"/>
</dbReference>
<dbReference type="PROSITE" id="PS00661">
    <property type="entry name" value="FERM_2"/>
    <property type="match status" value="1"/>
</dbReference>
<dbReference type="Gene3D" id="1.20.5.450">
    <property type="match status" value="1"/>
</dbReference>
<evidence type="ECO:0000256" key="5">
    <source>
        <dbReference type="SAM" id="MobiDB-lite"/>
    </source>
</evidence>
<evidence type="ECO:0000313" key="8">
    <source>
        <dbReference type="Proteomes" id="UP000472265"/>
    </source>
</evidence>
<evidence type="ECO:0000256" key="1">
    <source>
        <dbReference type="ARBA" id="ARBA00004202"/>
    </source>
</evidence>
<dbReference type="Pfam" id="PF20492">
    <property type="entry name" value="ERM_helical"/>
    <property type="match status" value="1"/>
</dbReference>
<dbReference type="FunFam" id="1.20.80.10:FF:000002">
    <property type="entry name" value="radixin isoform X1"/>
    <property type="match status" value="1"/>
</dbReference>
<dbReference type="PRINTS" id="PR00935">
    <property type="entry name" value="BAND41"/>
</dbReference>
<dbReference type="SMART" id="SM01196">
    <property type="entry name" value="FERM_C"/>
    <property type="match status" value="1"/>
</dbReference>
<feature type="region of interest" description="Disordered" evidence="5">
    <location>
        <begin position="533"/>
        <end position="552"/>
    </location>
</feature>
<dbReference type="AlphaFoldDB" id="A0A671VIR3"/>
<dbReference type="PIRSF" id="PIRSF002305">
    <property type="entry name" value="ERM"/>
    <property type="match status" value="1"/>
</dbReference>
<dbReference type="InterPro" id="IPR046810">
    <property type="entry name" value="ERM_helical"/>
</dbReference>
<dbReference type="PROSITE" id="PS50057">
    <property type="entry name" value="FERM_3"/>
    <property type="match status" value="1"/>
</dbReference>
<dbReference type="Proteomes" id="UP000472265">
    <property type="component" value="Chromosome 22"/>
</dbReference>
<dbReference type="SUPFAM" id="SSF47031">
    <property type="entry name" value="Second domain of FERM"/>
    <property type="match status" value="1"/>
</dbReference>
<feature type="region of interest" description="Disordered" evidence="5">
    <location>
        <begin position="463"/>
        <end position="496"/>
    </location>
</feature>
<dbReference type="InterPro" id="IPR019747">
    <property type="entry name" value="FERM_CS"/>
</dbReference>
<dbReference type="GO" id="GO:0005886">
    <property type="term" value="C:plasma membrane"/>
    <property type="evidence" value="ECO:0007669"/>
    <property type="project" value="UniProtKB-SubCell"/>
</dbReference>
<evidence type="ECO:0000256" key="3">
    <source>
        <dbReference type="ARBA" id="ARBA00023136"/>
    </source>
</evidence>
<feature type="domain" description="FERM" evidence="6">
    <location>
        <begin position="9"/>
        <end position="299"/>
    </location>
</feature>
<dbReference type="InterPro" id="IPR014352">
    <property type="entry name" value="FERM/acyl-CoA-bd_prot_sf"/>
</dbReference>
<dbReference type="Pfam" id="PF00769">
    <property type="entry name" value="ERM_C"/>
    <property type="match status" value="1"/>
</dbReference>
<keyword evidence="8" id="KW-1185">Reference proteome</keyword>
<dbReference type="Pfam" id="PF09380">
    <property type="entry name" value="FERM_C"/>
    <property type="match status" value="1"/>
</dbReference>
<reference evidence="7" key="1">
    <citation type="submission" date="2021-04" db="EMBL/GenBank/DDBJ databases">
        <authorList>
            <consortium name="Wellcome Sanger Institute Data Sharing"/>
        </authorList>
    </citation>
    <scope>NUCLEOTIDE SEQUENCE [LARGE SCALE GENOMIC DNA]</scope>
</reference>
<dbReference type="InterPro" id="IPR008954">
    <property type="entry name" value="Moesin_tail_sf"/>
</dbReference>
<dbReference type="SUPFAM" id="SSF54236">
    <property type="entry name" value="Ubiquitin-like"/>
    <property type="match status" value="1"/>
</dbReference>
<dbReference type="SUPFAM" id="SSF50729">
    <property type="entry name" value="PH domain-like"/>
    <property type="match status" value="1"/>
</dbReference>
<evidence type="ECO:0000259" key="6">
    <source>
        <dbReference type="PROSITE" id="PS50057"/>
    </source>
</evidence>
<sequence length="580" mass="68491">LPKEHHIFVNVRVTTMDAELEFAIQPSTTGKQLFDQVVKTIGLREVWYFGLQYMDGKGYYTWLKLDKKVSSQDVKKENPLQFKFRAKFFPEDVSEELIQDITQKLFFLQVKEGILSDEVYCPPETAVLLASYSVQAKFADYTKEVHRPGYLLSERLLPHRVLEQHKLSREQWEERIQVWHEEHGGMLKEDAMLEYLKIAQDLEMYGVNYFDIKNKKGTELWLGVDALGLNIYEKDDKLTPKIGFPWSEIRNISFNDKKFIIKPIDKKSPDFVFYAPRLRINKRILQLCMGNHELYMRRRKPDTIEVQQMKAQAREEKQQKQMERAQLENEKKKREAIEKEKEQMEHEKKELMMRLYQYEEQTKKAEKELQEQLQRAMMLDQERRRAEEEAIRLESERQAALVAKEELAREAENQKKSQEQLVSILMTPFNYLKLKFTPVTESTNLLAQDDLIKTKEELNTVMTPLPLPVLPPPPPMYDNMDDNSDSEENTSTHSADLQIEGINDHRNEEDRLTEAEKNERVQNQLKALTSELAQARDESKNTQNDLLHSENIRAGRDKYKTLRQIRQGNTKQRIDEFEAL</sequence>
<name>A0A671VIR3_SPAAU</name>
<dbReference type="InterPro" id="IPR000299">
    <property type="entry name" value="FERM_domain"/>
</dbReference>
<dbReference type="InterPro" id="IPR041789">
    <property type="entry name" value="ERM_FERM_C"/>
</dbReference>
<dbReference type="InterPro" id="IPR019749">
    <property type="entry name" value="Band_41_domain"/>
</dbReference>
<dbReference type="CDD" id="cd17187">
    <property type="entry name" value="FERM_F1_ERM"/>
    <property type="match status" value="1"/>
</dbReference>
<accession>A0A671VIR3</accession>
<dbReference type="PROSITE" id="PS00660">
    <property type="entry name" value="FERM_1"/>
    <property type="match status" value="1"/>
</dbReference>
<dbReference type="Gene3D" id="1.20.80.10">
    <property type="match status" value="1"/>
</dbReference>
<dbReference type="Ensembl" id="ENSSAUT00010025898.1">
    <property type="protein sequence ID" value="ENSSAUP00010024521.1"/>
    <property type="gene ID" value="ENSSAUG00010008053.1"/>
</dbReference>
<dbReference type="InterPro" id="IPR018980">
    <property type="entry name" value="FERM_PH-like_C"/>
</dbReference>
<dbReference type="InterPro" id="IPR019748">
    <property type="entry name" value="FERM_central"/>
</dbReference>
<keyword evidence="2" id="KW-1003">Cell membrane</keyword>
<evidence type="ECO:0000256" key="2">
    <source>
        <dbReference type="ARBA" id="ARBA00022475"/>
    </source>
</evidence>
<reference evidence="7" key="3">
    <citation type="submission" date="2025-09" db="UniProtKB">
        <authorList>
            <consortium name="Ensembl"/>
        </authorList>
    </citation>
    <scope>IDENTIFICATION</scope>
</reference>
<dbReference type="InterPro" id="IPR000798">
    <property type="entry name" value="Ez/rad/moesin-like"/>
</dbReference>
<feature type="binding site" evidence="4">
    <location>
        <position position="282"/>
    </location>
    <ligand>
        <name>a 1,2-diacyl-sn-glycero-3-phospho-(1D-myo-inositol)</name>
        <dbReference type="ChEBI" id="CHEBI:57880"/>
    </ligand>
</feature>
<feature type="compositionally biased region" description="Acidic residues" evidence="5">
    <location>
        <begin position="479"/>
        <end position="488"/>
    </location>
</feature>
<protein>
    <submittedName>
        <fullName evidence="7">Ezrin b</fullName>
    </submittedName>
</protein>
<dbReference type="FunFam" id="3.10.20.90:FF:000013">
    <property type="entry name" value="radixin isoform X1"/>
    <property type="match status" value="1"/>
</dbReference>
<dbReference type="InterPro" id="IPR035963">
    <property type="entry name" value="FERM_2"/>
</dbReference>
<dbReference type="CDD" id="cd13194">
    <property type="entry name" value="FERM_C_ERM"/>
    <property type="match status" value="1"/>
</dbReference>
<dbReference type="GeneTree" id="ENSGT01020000230354"/>
<dbReference type="GO" id="GO:0003779">
    <property type="term" value="F:actin binding"/>
    <property type="evidence" value="ECO:0007669"/>
    <property type="project" value="InterPro"/>
</dbReference>
<dbReference type="InterPro" id="IPR029071">
    <property type="entry name" value="Ubiquitin-like_domsf"/>
</dbReference>
<keyword evidence="3" id="KW-0472">Membrane</keyword>
<gene>
    <name evidence="7" type="primary">EZR</name>
    <name evidence="7" type="synonym">ezrb</name>
</gene>
<feature type="compositionally biased region" description="Pro residues" evidence="5">
    <location>
        <begin position="465"/>
        <end position="476"/>
    </location>
</feature>
<dbReference type="CDD" id="cd14473">
    <property type="entry name" value="FERM_B-lobe"/>
    <property type="match status" value="1"/>
</dbReference>
<dbReference type="InterPro" id="IPR011174">
    <property type="entry name" value="ERM"/>
</dbReference>
<organism evidence="7 8">
    <name type="scientific">Sparus aurata</name>
    <name type="common">Gilthead sea bream</name>
    <dbReference type="NCBI Taxonomy" id="8175"/>
    <lineage>
        <taxon>Eukaryota</taxon>
        <taxon>Metazoa</taxon>
        <taxon>Chordata</taxon>
        <taxon>Craniata</taxon>
        <taxon>Vertebrata</taxon>
        <taxon>Euteleostomi</taxon>
        <taxon>Actinopterygii</taxon>
        <taxon>Neopterygii</taxon>
        <taxon>Teleostei</taxon>
        <taxon>Neoteleostei</taxon>
        <taxon>Acanthomorphata</taxon>
        <taxon>Eupercaria</taxon>
        <taxon>Spariformes</taxon>
        <taxon>Sparidae</taxon>
        <taxon>Sparus</taxon>
    </lineage>
</organism>
<dbReference type="Pfam" id="PF09379">
    <property type="entry name" value="FERM_N"/>
    <property type="match status" value="1"/>
</dbReference>
<feature type="binding site" evidence="4">
    <location>
        <begin position="64"/>
        <end position="67"/>
    </location>
    <ligand>
        <name>a 1,2-diacyl-sn-glycero-3-phospho-(1D-myo-inositol)</name>
        <dbReference type="ChEBI" id="CHEBI:57880"/>
    </ligand>
</feature>
<evidence type="ECO:0000313" key="7">
    <source>
        <dbReference type="Ensembl" id="ENSSAUP00010024521.1"/>
    </source>
</evidence>
<dbReference type="PANTHER" id="PTHR23281">
    <property type="entry name" value="MERLIN/MOESIN/EZRIN/RADIXIN"/>
    <property type="match status" value="1"/>
</dbReference>
<dbReference type="SUPFAM" id="SSF48678">
    <property type="entry name" value="Moesin tail domain"/>
    <property type="match status" value="1"/>
</dbReference>
<comment type="subcellular location">
    <subcellularLocation>
        <location evidence="1">Cell membrane</location>
        <topology evidence="1">Peripheral membrane protein</topology>
    </subcellularLocation>
</comment>
<reference evidence="7" key="2">
    <citation type="submission" date="2025-08" db="UniProtKB">
        <authorList>
            <consortium name="Ensembl"/>
        </authorList>
    </citation>
    <scope>IDENTIFICATION</scope>
</reference>
<dbReference type="Pfam" id="PF00373">
    <property type="entry name" value="FERM_M"/>
    <property type="match status" value="1"/>
</dbReference>
<dbReference type="Gene3D" id="2.30.29.30">
    <property type="entry name" value="Pleckstrin-homology domain (PH domain)/Phosphotyrosine-binding domain (PTB)"/>
    <property type="match status" value="1"/>
</dbReference>
<dbReference type="Gene3D" id="3.10.20.90">
    <property type="entry name" value="Phosphatidylinositol 3-kinase Catalytic Subunit, Chain A, domain 1"/>
    <property type="match status" value="1"/>
</dbReference>
<dbReference type="InterPro" id="IPR018979">
    <property type="entry name" value="FERM_N"/>
</dbReference>
<dbReference type="InterPro" id="IPR011993">
    <property type="entry name" value="PH-like_dom_sf"/>
</dbReference>
<proteinExistence type="predicted"/>
<dbReference type="PRINTS" id="PR00661">
    <property type="entry name" value="ERMFAMILY"/>
</dbReference>